<evidence type="ECO:0000256" key="2">
    <source>
        <dbReference type="SAM" id="MobiDB-lite"/>
    </source>
</evidence>
<dbReference type="Pfam" id="PF03359">
    <property type="entry name" value="GKAP"/>
    <property type="match status" value="1"/>
</dbReference>
<evidence type="ECO:0000313" key="3">
    <source>
        <dbReference type="EMBL" id="GLD57921.1"/>
    </source>
</evidence>
<dbReference type="AlphaFoldDB" id="A0AAD3MQR8"/>
<comment type="caution">
    <text evidence="3">The sequence shown here is derived from an EMBL/GenBank/DDBJ whole genome shotgun (WGS) entry which is preliminary data.</text>
</comment>
<dbReference type="InterPro" id="IPR005026">
    <property type="entry name" value="SAPAP"/>
</dbReference>
<feature type="region of interest" description="Disordered" evidence="2">
    <location>
        <begin position="561"/>
        <end position="605"/>
    </location>
</feature>
<dbReference type="PANTHER" id="PTHR12353:SF4">
    <property type="entry name" value="DISKS LARGE-ASSOCIATED PROTEIN 3"/>
    <property type="match status" value="1"/>
</dbReference>
<dbReference type="Proteomes" id="UP001279410">
    <property type="component" value="Unassembled WGS sequence"/>
</dbReference>
<keyword evidence="4" id="KW-1185">Reference proteome</keyword>
<feature type="region of interest" description="Disordered" evidence="2">
    <location>
        <begin position="113"/>
        <end position="302"/>
    </location>
</feature>
<proteinExistence type="inferred from homology"/>
<evidence type="ECO:0000313" key="4">
    <source>
        <dbReference type="Proteomes" id="UP001279410"/>
    </source>
</evidence>
<dbReference type="PANTHER" id="PTHR12353">
    <property type="entry name" value="DISKS LARGE-ASSOCIATED PROTEIN DAP SAP90/PSD-95-ASSOCIATED PROTEIN"/>
    <property type="match status" value="1"/>
</dbReference>
<feature type="compositionally biased region" description="Basic and acidic residues" evidence="2">
    <location>
        <begin position="561"/>
        <end position="573"/>
    </location>
</feature>
<dbReference type="GO" id="GO:0099572">
    <property type="term" value="C:postsynaptic specialization"/>
    <property type="evidence" value="ECO:0007669"/>
    <property type="project" value="TreeGrafter"/>
</dbReference>
<feature type="region of interest" description="Disordered" evidence="2">
    <location>
        <begin position="402"/>
        <end position="448"/>
    </location>
</feature>
<dbReference type="GO" id="GO:0060090">
    <property type="term" value="F:molecular adaptor activity"/>
    <property type="evidence" value="ECO:0007669"/>
    <property type="project" value="TreeGrafter"/>
</dbReference>
<feature type="region of interest" description="Disordered" evidence="2">
    <location>
        <begin position="59"/>
        <end position="88"/>
    </location>
</feature>
<feature type="compositionally biased region" description="Polar residues" evidence="2">
    <location>
        <begin position="124"/>
        <end position="152"/>
    </location>
</feature>
<comment type="similarity">
    <text evidence="1">Belongs to the SAPAP family.</text>
</comment>
<reference evidence="3" key="1">
    <citation type="submission" date="2022-08" db="EMBL/GenBank/DDBJ databases">
        <title>Genome sequencing of akame (Lates japonicus).</title>
        <authorList>
            <person name="Hashiguchi Y."/>
            <person name="Takahashi H."/>
        </authorList>
    </citation>
    <scope>NUCLEOTIDE SEQUENCE</scope>
    <source>
        <strain evidence="3">Kochi</strain>
    </source>
</reference>
<organism evidence="3 4">
    <name type="scientific">Lates japonicus</name>
    <name type="common">Japanese lates</name>
    <dbReference type="NCBI Taxonomy" id="270547"/>
    <lineage>
        <taxon>Eukaryota</taxon>
        <taxon>Metazoa</taxon>
        <taxon>Chordata</taxon>
        <taxon>Craniata</taxon>
        <taxon>Vertebrata</taxon>
        <taxon>Euteleostomi</taxon>
        <taxon>Actinopterygii</taxon>
        <taxon>Neopterygii</taxon>
        <taxon>Teleostei</taxon>
        <taxon>Neoteleostei</taxon>
        <taxon>Acanthomorphata</taxon>
        <taxon>Carangaria</taxon>
        <taxon>Carangaria incertae sedis</taxon>
        <taxon>Centropomidae</taxon>
        <taxon>Lates</taxon>
    </lineage>
</organism>
<name>A0AAD3MQR8_LATJO</name>
<dbReference type="GO" id="GO:0023052">
    <property type="term" value="P:signaling"/>
    <property type="evidence" value="ECO:0007669"/>
    <property type="project" value="InterPro"/>
</dbReference>
<protein>
    <submittedName>
        <fullName evidence="3">Disks large-associated protein 3</fullName>
    </submittedName>
</protein>
<dbReference type="GO" id="GO:0098978">
    <property type="term" value="C:glutamatergic synapse"/>
    <property type="evidence" value="ECO:0007669"/>
    <property type="project" value="TreeGrafter"/>
</dbReference>
<evidence type="ECO:0000256" key="1">
    <source>
        <dbReference type="ARBA" id="ARBA00008839"/>
    </source>
</evidence>
<gene>
    <name evidence="3" type="ORF">AKAME5_001008400</name>
</gene>
<accession>A0AAD3MQR8</accession>
<sequence>MSQPHQNPQSLFELNGLWLSPQAWDTLNRQFGGGETCSGRSLKPEALIFLKVKITLQSHTSKAHPGQAAPRDDTTASPSSMSGPRKHHKGVRSVRTCVWVLVFTGKCVKARRVCAPPPLPPRMSKSSLSVRAQSSTESTQDAYFQSSGQLASVSGPGRVKQHSNSVDLGSSDGPSGRTSRGGGYYIAAGPGRSRQHSNSAESLDGVRGSRELVPYGGGPGVGVRAKHSSSADSLLEGPPRPARERDGRVGGSLGKSASLPQNSIVLSKAGGQDEGRGGRKWSPSIAVQVDSSETLSDSEGEGKALAEVHSIGVQVEDDKRRARFKRSNSVTASVQADLDPEGFPGHSIAVPTQDKSLQFGCSFQRHSSEPESASQYTECHRTVHTQGQWAYREDFIQSGYATEADPRPHQHPHLPPRSHSPLPITSERAWAGTPSLEGPRSLPDSGRASPCMRDGEFFLRLLQTEVERMEGWCQNMEREAEENELPEEILELIRNAVGSAQMLMSQKVQQFFRLCQQSVDPSAYPQPTSQDLAGFWDLLQLNIEDIRVKFQDLQRLKDSGWRLPPEKKEDKKLPPPLPKKPVGGVSGSLRADSVGDAGAGGGGSGGLVVPRVGGHTLPIREKSLDLGDRQRTEARRRLLQTKRTASFRQNSATESADSIEIYIPEAQTRL</sequence>
<feature type="compositionally biased region" description="Polar residues" evidence="2">
    <location>
        <begin position="162"/>
        <end position="178"/>
    </location>
</feature>
<dbReference type="EMBL" id="BRZM01000031">
    <property type="protein sequence ID" value="GLD57921.1"/>
    <property type="molecule type" value="Genomic_DNA"/>
</dbReference>